<feature type="compositionally biased region" description="Basic and acidic residues" evidence="2">
    <location>
        <begin position="1"/>
        <end position="11"/>
    </location>
</feature>
<keyword evidence="3" id="KW-0472">Membrane</keyword>
<name>A0A6P5TNV2_PRUAV</name>
<sequence>MMMRRKNEGRSEAPNYDIENQHNPLETSMSQELANLSPLPQLRCIYRVPERLRRGNENAYTPQVISIGPLHHGKEHLKAMEEFKKRYLADFLRRTQYMMMRRKNEGRSEAPNYDIENQHNPLETSMSQELANLSPLPQLRCIYRVPERLRRGNENAYTPQVISIGPLHHGKEHLKAMEEFKKRYLADFLRRTQVSLNDYINKIKDQEARLRSYYADSIEFDSDQLIRIVLVDAAFIIEFLLRKCFLEFRDENDYMFDKPWMKHDVSPDLQMLENQLPFFILEDLFDPDKLFPPASRKFSLIFVSFYSFKAAIYREGTKDDLDRIFVPGVEVKHFVDFMRILCQPMEPKPGGKLKSPTTPNMAELHQAGVKFNVGTSKSLFDIKFSSGVLEIPKLIVSDSTELVFRNLLAFEQCHCKNMNYLTNYVFLMKRLATSSKDVELLVEHGIVQNWIGENSGVSTLLNNLGSGLLVSNHYYATLCDELNIYCRTRRHKWMANLRQNYFNTPWSTVSVIAASVLLILTLIQTVCSVRSII</sequence>
<evidence type="ECO:0000313" key="4">
    <source>
        <dbReference type="Proteomes" id="UP000515124"/>
    </source>
</evidence>
<evidence type="ECO:0000256" key="2">
    <source>
        <dbReference type="SAM" id="MobiDB-lite"/>
    </source>
</evidence>
<feature type="region of interest" description="Disordered" evidence="2">
    <location>
        <begin position="1"/>
        <end position="22"/>
    </location>
</feature>
<evidence type="ECO:0000256" key="1">
    <source>
        <dbReference type="SAM" id="Coils"/>
    </source>
</evidence>
<dbReference type="KEGG" id="pavi:110769097"/>
<dbReference type="RefSeq" id="XP_021828691.1">
    <property type="nucleotide sequence ID" value="XM_021972999.1"/>
</dbReference>
<keyword evidence="4" id="KW-1185">Reference proteome</keyword>
<protein>
    <submittedName>
        <fullName evidence="5">UPF0481 protein At3g47200-like</fullName>
    </submittedName>
</protein>
<organism evidence="4 5">
    <name type="scientific">Prunus avium</name>
    <name type="common">Cherry</name>
    <name type="synonym">Cerasus avium</name>
    <dbReference type="NCBI Taxonomy" id="42229"/>
    <lineage>
        <taxon>Eukaryota</taxon>
        <taxon>Viridiplantae</taxon>
        <taxon>Streptophyta</taxon>
        <taxon>Embryophyta</taxon>
        <taxon>Tracheophyta</taxon>
        <taxon>Spermatophyta</taxon>
        <taxon>Magnoliopsida</taxon>
        <taxon>eudicotyledons</taxon>
        <taxon>Gunneridae</taxon>
        <taxon>Pentapetalae</taxon>
        <taxon>rosids</taxon>
        <taxon>fabids</taxon>
        <taxon>Rosales</taxon>
        <taxon>Rosaceae</taxon>
        <taxon>Amygdaloideae</taxon>
        <taxon>Amygdaleae</taxon>
        <taxon>Prunus</taxon>
    </lineage>
</organism>
<gene>
    <name evidence="5" type="primary">LOC110769097</name>
</gene>
<keyword evidence="3" id="KW-0812">Transmembrane</keyword>
<keyword evidence="1" id="KW-0175">Coiled coil</keyword>
<evidence type="ECO:0000313" key="5">
    <source>
        <dbReference type="RefSeq" id="XP_021828691.1"/>
    </source>
</evidence>
<dbReference type="GeneID" id="110769097"/>
<dbReference type="InterPro" id="IPR004158">
    <property type="entry name" value="DUF247_pln"/>
</dbReference>
<accession>A0A6P5TNV2</accession>
<dbReference type="PANTHER" id="PTHR31170">
    <property type="entry name" value="BNAC04G53230D PROTEIN"/>
    <property type="match status" value="1"/>
</dbReference>
<dbReference type="PANTHER" id="PTHR31170:SF25">
    <property type="entry name" value="BNAA09G04570D PROTEIN"/>
    <property type="match status" value="1"/>
</dbReference>
<dbReference type="AlphaFoldDB" id="A0A6P5TNV2"/>
<reference evidence="5" key="1">
    <citation type="submission" date="2025-08" db="UniProtKB">
        <authorList>
            <consortium name="RefSeq"/>
        </authorList>
    </citation>
    <scope>IDENTIFICATION</scope>
</reference>
<keyword evidence="3" id="KW-1133">Transmembrane helix</keyword>
<feature type="transmembrane region" description="Helical" evidence="3">
    <location>
        <begin position="500"/>
        <end position="523"/>
    </location>
</feature>
<feature type="coiled-coil region" evidence="1">
    <location>
        <begin position="189"/>
        <end position="216"/>
    </location>
</feature>
<proteinExistence type="predicted"/>
<dbReference type="Pfam" id="PF03140">
    <property type="entry name" value="DUF247"/>
    <property type="match status" value="2"/>
</dbReference>
<evidence type="ECO:0000256" key="3">
    <source>
        <dbReference type="SAM" id="Phobius"/>
    </source>
</evidence>
<dbReference type="Proteomes" id="UP000515124">
    <property type="component" value="Unplaced"/>
</dbReference>